<feature type="domain" description="O-acyltransferase WSD1-like N-terminal" evidence="10">
    <location>
        <begin position="260"/>
        <end position="318"/>
    </location>
</feature>
<keyword evidence="9" id="KW-0472">Membrane</keyword>
<dbReference type="GO" id="GO:0005886">
    <property type="term" value="C:plasma membrane"/>
    <property type="evidence" value="ECO:0007669"/>
    <property type="project" value="TreeGrafter"/>
</dbReference>
<gene>
    <name evidence="12" type="ORF">cyc_02421</name>
</gene>
<feature type="region of interest" description="Disordered" evidence="8">
    <location>
        <begin position="325"/>
        <end position="355"/>
    </location>
</feature>
<dbReference type="InterPro" id="IPR004255">
    <property type="entry name" value="O-acyltransferase_WSD1_N"/>
</dbReference>
<organism evidence="12 13">
    <name type="scientific">Cyclospora cayetanensis</name>
    <dbReference type="NCBI Taxonomy" id="88456"/>
    <lineage>
        <taxon>Eukaryota</taxon>
        <taxon>Sar</taxon>
        <taxon>Alveolata</taxon>
        <taxon>Apicomplexa</taxon>
        <taxon>Conoidasida</taxon>
        <taxon>Coccidia</taxon>
        <taxon>Eucoccidiorida</taxon>
        <taxon>Eimeriorina</taxon>
        <taxon>Eimeriidae</taxon>
        <taxon>Cyclospora</taxon>
    </lineage>
</organism>
<comment type="similarity">
    <text evidence="5">In the N-terminal section; belongs to the long-chain O-acyltransferase family.</text>
</comment>
<evidence type="ECO:0000313" key="12">
    <source>
        <dbReference type="EMBL" id="OEH76412.1"/>
    </source>
</evidence>
<evidence type="ECO:0000256" key="3">
    <source>
        <dbReference type="ARBA" id="ARBA00022679"/>
    </source>
</evidence>
<keyword evidence="9" id="KW-1133">Transmembrane helix</keyword>
<comment type="pathway">
    <text evidence="1">Glycerolipid metabolism; triacylglycerol biosynthesis.</text>
</comment>
<dbReference type="PANTHER" id="PTHR31650:SF1">
    <property type="entry name" value="WAX ESTER SYNTHASE_DIACYLGLYCEROL ACYLTRANSFERASE 4-RELATED"/>
    <property type="match status" value="1"/>
</dbReference>
<evidence type="ECO:0000256" key="9">
    <source>
        <dbReference type="SAM" id="Phobius"/>
    </source>
</evidence>
<dbReference type="GO" id="GO:0004144">
    <property type="term" value="F:diacylglycerol O-acyltransferase activity"/>
    <property type="evidence" value="ECO:0007669"/>
    <property type="project" value="UniProtKB-EC"/>
</dbReference>
<evidence type="ECO:0000259" key="11">
    <source>
        <dbReference type="Pfam" id="PF06974"/>
    </source>
</evidence>
<evidence type="ECO:0000256" key="2">
    <source>
        <dbReference type="ARBA" id="ARBA00005189"/>
    </source>
</evidence>
<dbReference type="Proteomes" id="UP000095192">
    <property type="component" value="Unassembled WGS sequence"/>
</dbReference>
<feature type="transmembrane region" description="Helical" evidence="9">
    <location>
        <begin position="28"/>
        <end position="47"/>
    </location>
</feature>
<dbReference type="Pfam" id="PF03007">
    <property type="entry name" value="WS_DGAT_cat"/>
    <property type="match status" value="1"/>
</dbReference>
<evidence type="ECO:0000256" key="5">
    <source>
        <dbReference type="ARBA" id="ARBA00024360"/>
    </source>
</evidence>
<feature type="compositionally biased region" description="Polar residues" evidence="8">
    <location>
        <begin position="126"/>
        <end position="136"/>
    </location>
</feature>
<proteinExistence type="inferred from homology"/>
<dbReference type="InterPro" id="IPR009721">
    <property type="entry name" value="O-acyltransferase_WSD1_C"/>
</dbReference>
<sequence length="758" mass="83372">MKRGHGAAIGAGALGTLAAFVAPLQQGLLWVYFFLLGSLVYGIWFWGRVFKHNAAPQVTAKRKRRAPRSSSSGRGKLPCKGTSTDAAGYPAVDPNAKPASPRVAALHCRTESHSRGSSVARESENSESYRSGSDVSGVSEAHATLGLPPPTTREGELWDEGSFDSADEADSEAEQDCLLPGAEHRRRLPRRMSFSSLNLAVGCFPPRSNVKHHVVSACLYAQSLPSTQAVQRLVETRLLKFHRFRQDAVGVGAVLAYALSVPVVSFLYPRWREVSVHPGAHVRRLRVRGIAELHLCTEWIMCQPCDPERPRWQIWLIENTAVQAQQRGNDDEEQSRELVEDWNSEDYRTPEERAGAESRVGLRGAPRHCIMIRAEHCIGDGISLIELGLRLLTDAQGLPLNEWTEPPILKGPATAAAEHLCHLPSPTAHLLRWTKVLLKAPRRLAEALWVGALLFRGALRTIVAAIVNKRDACTPMTGSAEHRNRLLWCERAQVASASPLSLQFVRAIKKEANATLNDVFVAAFTGAMKRYCELQGDEQFSHGAGVTLPKMLVACAFFRRTKELPDSSQLLLRNRFTLTSLTLPADAADARERLSRVQQATTSLKRSRQPAADFLCQKVLGQLLPTPLTRQAAEGLFSTHSVVFSNLPAYTAPVHFCGCKITEVQVLYPNLIPQVEVVSYAGRIFLSFVYDPSVVTEGHKIPHLFAEELLRLADAYGVRRPEDEHQQEGQEDLMKTAQQAANGSSSPSTTNGSSNSSI</sequence>
<dbReference type="Pfam" id="PF06974">
    <property type="entry name" value="WS_DGAT_C"/>
    <property type="match status" value="1"/>
</dbReference>
<dbReference type="UniPathway" id="UPA00282"/>
<evidence type="ECO:0000256" key="1">
    <source>
        <dbReference type="ARBA" id="ARBA00004771"/>
    </source>
</evidence>
<comment type="pathway">
    <text evidence="2">Lipid metabolism.</text>
</comment>
<keyword evidence="4" id="KW-0012">Acyltransferase</keyword>
<keyword evidence="13" id="KW-1185">Reference proteome</keyword>
<comment type="caution">
    <text evidence="12">The sequence shown here is derived from an EMBL/GenBank/DDBJ whole genome shotgun (WGS) entry which is preliminary data.</text>
</comment>
<dbReference type="InParanoid" id="A0A1D3CYY4"/>
<protein>
    <submittedName>
        <fullName evidence="12">ABC-type phosphate phosphonate transport permease component related protein</fullName>
    </submittedName>
</protein>
<evidence type="ECO:0000259" key="10">
    <source>
        <dbReference type="Pfam" id="PF03007"/>
    </source>
</evidence>
<keyword evidence="3" id="KW-0808">Transferase</keyword>
<feature type="compositionally biased region" description="Low complexity" evidence="8">
    <location>
        <begin position="742"/>
        <end position="758"/>
    </location>
</feature>
<evidence type="ECO:0000256" key="4">
    <source>
        <dbReference type="ARBA" id="ARBA00023315"/>
    </source>
</evidence>
<dbReference type="GO" id="GO:0019432">
    <property type="term" value="P:triglyceride biosynthetic process"/>
    <property type="evidence" value="ECO:0007669"/>
    <property type="project" value="UniProtKB-UniPathway"/>
</dbReference>
<feature type="compositionally biased region" description="Acidic residues" evidence="8">
    <location>
        <begin position="157"/>
        <end position="175"/>
    </location>
</feature>
<dbReference type="PANTHER" id="PTHR31650">
    <property type="entry name" value="O-ACYLTRANSFERASE (WSD1-LIKE) FAMILY PROTEIN"/>
    <property type="match status" value="1"/>
</dbReference>
<dbReference type="GO" id="GO:0047196">
    <property type="term" value="F:long-chain-alcohol O-fatty-acyltransferase activity"/>
    <property type="evidence" value="ECO:0007669"/>
    <property type="project" value="UniProtKB-EC"/>
</dbReference>
<keyword evidence="9" id="KW-0812">Transmembrane</keyword>
<dbReference type="InterPro" id="IPR045034">
    <property type="entry name" value="O-acyltransferase_WSD1-like"/>
</dbReference>
<evidence type="ECO:0000256" key="6">
    <source>
        <dbReference type="ARBA" id="ARBA00047604"/>
    </source>
</evidence>
<feature type="compositionally biased region" description="Basic and acidic residues" evidence="8">
    <location>
        <begin position="720"/>
        <end position="734"/>
    </location>
</feature>
<feature type="transmembrane region" description="Helical" evidence="9">
    <location>
        <begin position="248"/>
        <end position="268"/>
    </location>
</feature>
<dbReference type="EMBL" id="JROU02001466">
    <property type="protein sequence ID" value="OEH76412.1"/>
    <property type="molecule type" value="Genomic_DNA"/>
</dbReference>
<evidence type="ECO:0000256" key="7">
    <source>
        <dbReference type="ARBA" id="ARBA00048109"/>
    </source>
</evidence>
<evidence type="ECO:0000256" key="8">
    <source>
        <dbReference type="SAM" id="MobiDB-lite"/>
    </source>
</evidence>
<dbReference type="AlphaFoldDB" id="A0A1D3CYY4"/>
<feature type="compositionally biased region" description="Basic and acidic residues" evidence="8">
    <location>
        <begin position="335"/>
        <end position="355"/>
    </location>
</feature>
<comment type="catalytic activity">
    <reaction evidence="7">
        <text>an acyl-CoA + a 1,2-diacyl-sn-glycerol = a triacyl-sn-glycerol + CoA</text>
        <dbReference type="Rhea" id="RHEA:10868"/>
        <dbReference type="ChEBI" id="CHEBI:17815"/>
        <dbReference type="ChEBI" id="CHEBI:57287"/>
        <dbReference type="ChEBI" id="CHEBI:58342"/>
        <dbReference type="ChEBI" id="CHEBI:64615"/>
        <dbReference type="EC" id="2.3.1.20"/>
    </reaction>
</comment>
<feature type="region of interest" description="Disordered" evidence="8">
    <location>
        <begin position="56"/>
        <end position="182"/>
    </location>
</feature>
<accession>A0A1D3CYY4</accession>
<name>A0A1D3CYY4_9EIME</name>
<dbReference type="VEuPathDB" id="ToxoDB:LOC34619279"/>
<dbReference type="VEuPathDB" id="ToxoDB:cyc_02421"/>
<feature type="domain" description="O-acyltransferase WSD1 C-terminal" evidence="11">
    <location>
        <begin position="574"/>
        <end position="711"/>
    </location>
</feature>
<feature type="region of interest" description="Disordered" evidence="8">
    <location>
        <begin position="720"/>
        <end position="758"/>
    </location>
</feature>
<evidence type="ECO:0000313" key="13">
    <source>
        <dbReference type="Proteomes" id="UP000095192"/>
    </source>
</evidence>
<comment type="catalytic activity">
    <reaction evidence="6">
        <text>a long chain fatty alcohol + a fatty acyl-CoA = a long-chain alcohol wax ester + CoA</text>
        <dbReference type="Rhea" id="RHEA:38443"/>
        <dbReference type="ChEBI" id="CHEBI:17135"/>
        <dbReference type="ChEBI" id="CHEBI:57287"/>
        <dbReference type="ChEBI" id="CHEBI:77636"/>
        <dbReference type="ChEBI" id="CHEBI:235323"/>
        <dbReference type="EC" id="2.3.1.75"/>
    </reaction>
</comment>
<reference evidence="12 13" key="1">
    <citation type="journal article" date="2016" name="BMC Genomics">
        <title>Comparative genomics reveals Cyclospora cayetanensis possesses coccidia-like metabolism and invasion components but unique surface antigens.</title>
        <authorList>
            <person name="Liu S."/>
            <person name="Wang L."/>
            <person name="Zheng H."/>
            <person name="Xu Z."/>
            <person name="Roellig D.M."/>
            <person name="Li N."/>
            <person name="Frace M.A."/>
            <person name="Tang K."/>
            <person name="Arrowood M.J."/>
            <person name="Moss D.M."/>
            <person name="Zhang L."/>
            <person name="Feng Y."/>
            <person name="Xiao L."/>
        </authorList>
    </citation>
    <scope>NUCLEOTIDE SEQUENCE [LARGE SCALE GENOMIC DNA]</scope>
    <source>
        <strain evidence="12 13">CHN_HEN01</strain>
    </source>
</reference>